<feature type="compositionally biased region" description="Basic and acidic residues" evidence="1">
    <location>
        <begin position="463"/>
        <end position="476"/>
    </location>
</feature>
<sequence>MEVVIKIPLVVVFIYSWDYIAPYLTRSDFTASTSPEGAMVRFFSWTGIYLTKVVVTFRRQFNHYLHESSNAVRIHEPKDESRPDVISADSKSQPLRLSIRRRTFFQPSRREVDEFVARSRLEECLQGSQYCLPVAACFEPRAATPTDHIQSDDSRVSSKCERSEECLREQQRLKKPQKIEAPKNNGHGQFWRQKHQQDKATSGKQLELQSLKKPQQIEAPENNRHDRFCLQKHHQDNVSHHHINARPPAKAQPRIWGTSEPQNLENSKKQLQLADIKRNDTFRQLWENLKELLPPRRTRGQTRGQSREKFVQDLASFEKEFGQEEKRLKIALHRIEGKQFDNKESLAREQDKFAKELKHYANTLDKFREWLRGIYLENKSHSENLQKQRLQETLRKQQLQEALEKRRLQEILEEKLLQGNLQNKRRQEDLRKQVLEENLRKKLLQGNLWNRPRQEDQTSMGQHGREHEKTREDGKCGQEPVQLKPALRLTNARTYQNDPVGRDQIGHARMAGMERDAKATTTKAEGTRRKVYWELPMKDE</sequence>
<name>A0A0B4EZG0_METAF</name>
<comment type="caution">
    <text evidence="2">The sequence shown here is derived from an EMBL/GenBank/DDBJ whole genome shotgun (WGS) entry which is preliminary data.</text>
</comment>
<proteinExistence type="predicted"/>
<dbReference type="EMBL" id="AZNF01000004">
    <property type="protein sequence ID" value="KID67295.1"/>
    <property type="molecule type" value="Genomic_DNA"/>
</dbReference>
<dbReference type="AlphaFoldDB" id="A0A0B4EZG0"/>
<protein>
    <submittedName>
        <fullName evidence="2">Uncharacterized protein</fullName>
    </submittedName>
</protein>
<dbReference type="Proteomes" id="UP000031186">
    <property type="component" value="Unassembled WGS sequence"/>
</dbReference>
<evidence type="ECO:0000313" key="3">
    <source>
        <dbReference type="Proteomes" id="UP000031186"/>
    </source>
</evidence>
<evidence type="ECO:0000256" key="1">
    <source>
        <dbReference type="SAM" id="MobiDB-lite"/>
    </source>
</evidence>
<organism evidence="2 3">
    <name type="scientific">Metarhizium anisopliae (strain ARSEF 549)</name>
    <dbReference type="NCBI Taxonomy" id="3151832"/>
    <lineage>
        <taxon>Eukaryota</taxon>
        <taxon>Fungi</taxon>
        <taxon>Dikarya</taxon>
        <taxon>Ascomycota</taxon>
        <taxon>Pezizomycotina</taxon>
        <taxon>Sordariomycetes</taxon>
        <taxon>Hypocreomycetidae</taxon>
        <taxon>Hypocreales</taxon>
        <taxon>Clavicipitaceae</taxon>
        <taxon>Metarhizium</taxon>
    </lineage>
</organism>
<feature type="region of interest" description="Disordered" evidence="1">
    <location>
        <begin position="168"/>
        <end position="206"/>
    </location>
</feature>
<dbReference type="OrthoDB" id="4941215at2759"/>
<reference evidence="2 3" key="1">
    <citation type="journal article" date="2014" name="Proc. Natl. Acad. Sci. U.S.A.">
        <title>Trajectory and genomic determinants of fungal-pathogen speciation and host adaptation.</title>
        <authorList>
            <person name="Hu X."/>
            <person name="Xiao G."/>
            <person name="Zheng P."/>
            <person name="Shang Y."/>
            <person name="Su Y."/>
            <person name="Zhang X."/>
            <person name="Liu X."/>
            <person name="Zhan S."/>
            <person name="St Leger R.J."/>
            <person name="Wang C."/>
        </authorList>
    </citation>
    <scope>NUCLEOTIDE SEQUENCE [LARGE SCALE GENOMIC DNA]</scope>
    <source>
        <strain evidence="2 3">ARSEF 549</strain>
    </source>
</reference>
<feature type="compositionally biased region" description="Basic and acidic residues" evidence="1">
    <location>
        <begin position="168"/>
        <end position="181"/>
    </location>
</feature>
<feature type="region of interest" description="Disordered" evidence="1">
    <location>
        <begin position="450"/>
        <end position="492"/>
    </location>
</feature>
<gene>
    <name evidence="2" type="ORF">MAN_04053</name>
</gene>
<dbReference type="VEuPathDB" id="FungiDB:MAN_04053"/>
<evidence type="ECO:0000313" key="2">
    <source>
        <dbReference type="EMBL" id="KID67295.1"/>
    </source>
</evidence>
<feature type="non-terminal residue" evidence="2">
    <location>
        <position position="1"/>
    </location>
</feature>
<keyword evidence="3" id="KW-1185">Reference proteome</keyword>
<dbReference type="HOGENOM" id="CLU_037654_0_0_1"/>
<accession>A0A0B4EZG0</accession>